<dbReference type="Gene3D" id="1.10.730.10">
    <property type="entry name" value="Isoleucyl-tRNA Synthetase, Domain 1"/>
    <property type="match status" value="1"/>
</dbReference>
<keyword evidence="3 9" id="KW-0436">Ligase</keyword>
<dbReference type="GeneID" id="19321443"/>
<evidence type="ECO:0000313" key="11">
    <source>
        <dbReference type="EMBL" id="EOO03176.1"/>
    </source>
</evidence>
<dbReference type="InterPro" id="IPR014729">
    <property type="entry name" value="Rossmann-like_a/b/a_fold"/>
</dbReference>
<dbReference type="GO" id="GO:0032543">
    <property type="term" value="P:mitochondrial translation"/>
    <property type="evidence" value="ECO:0007669"/>
    <property type="project" value="TreeGrafter"/>
</dbReference>
<dbReference type="GO" id="GO:0005524">
    <property type="term" value="F:ATP binding"/>
    <property type="evidence" value="ECO:0007669"/>
    <property type="project" value="UniProtKB-KW"/>
</dbReference>
<comment type="similarity">
    <text evidence="1 9">Belongs to the class-I aminoacyl-tRNA synthetase family.</text>
</comment>
<dbReference type="PRINTS" id="PR01038">
    <property type="entry name" value="TRNASYNTHARG"/>
</dbReference>
<organism evidence="11 12">
    <name type="scientific">Phaeoacremonium minimum (strain UCR-PA7)</name>
    <name type="common">Esca disease fungus</name>
    <name type="synonym">Togninia minima</name>
    <dbReference type="NCBI Taxonomy" id="1286976"/>
    <lineage>
        <taxon>Eukaryota</taxon>
        <taxon>Fungi</taxon>
        <taxon>Dikarya</taxon>
        <taxon>Ascomycota</taxon>
        <taxon>Pezizomycotina</taxon>
        <taxon>Sordariomycetes</taxon>
        <taxon>Sordariomycetidae</taxon>
        <taxon>Togniniales</taxon>
        <taxon>Togniniaceae</taxon>
        <taxon>Phaeoacremonium</taxon>
    </lineage>
</organism>
<keyword evidence="4 9" id="KW-0547">Nucleotide-binding</keyword>
<dbReference type="SMART" id="SM00836">
    <property type="entry name" value="DALR_1"/>
    <property type="match status" value="1"/>
</dbReference>
<keyword evidence="5 9" id="KW-0067">ATP-binding</keyword>
<dbReference type="InterPro" id="IPR035684">
    <property type="entry name" value="ArgRS_core"/>
</dbReference>
<dbReference type="InterPro" id="IPR009080">
    <property type="entry name" value="tRNAsynth_Ia_anticodon-bd"/>
</dbReference>
<dbReference type="PANTHER" id="PTHR11956">
    <property type="entry name" value="ARGINYL-TRNA SYNTHETASE"/>
    <property type="match status" value="1"/>
</dbReference>
<evidence type="ECO:0000256" key="1">
    <source>
        <dbReference type="ARBA" id="ARBA00005594"/>
    </source>
</evidence>
<sequence>MFEPRSLARLLLPYIHDRKALYGSHVFTEGSELDEAEKKKLLIEFSSPNIASEFQGKHLRSTIIGAHIGLLYESMGWDVTRVNYLGDWGKNIGLLGAGWEDFGSEEQFAADPIGHLVSVYNQANEIFIPEQASSKKARDAHEDTVEIESKGYYAKRNDFFKKMEDGDEVAVGLSKRFRDVYVDHYKELYARLNVTFDEYSGESQVSPETMTEVEEILKSKGLSEEKDGAWMIELKKHGGKGGAAIIRDRTGSSTYLLRDLATVLERFRKYSFDKMIYVVSVDHDLHFQRVLKILDLMDMSHLAERLQHVHFSKVSPMVDQGSMLGDILSQCQSSMLESLRENPDQSALLGDSEDVAASLGISALLVQELSARRAADHAFDIARMTSFELGTGPELQYCYARLTSLLADKSSDASALTDDELESITGEAFVDLLRLLAQYPDVTAQEFKALESATVMAYLTSVTGQLSGCFEEIPEGADLTVGQVMLLEAARQVLENAMRLLGIVPTSR</sequence>
<evidence type="ECO:0000256" key="7">
    <source>
        <dbReference type="ARBA" id="ARBA00023146"/>
    </source>
</evidence>
<gene>
    <name evidence="11" type="ORF">UCRPA7_1307</name>
</gene>
<comment type="catalytic activity">
    <reaction evidence="8">
        <text>tRNA(Arg) + L-arginine + ATP = L-arginyl-tRNA(Arg) + AMP + diphosphate</text>
        <dbReference type="Rhea" id="RHEA:20301"/>
        <dbReference type="Rhea" id="RHEA-COMP:9658"/>
        <dbReference type="Rhea" id="RHEA-COMP:9673"/>
        <dbReference type="ChEBI" id="CHEBI:30616"/>
        <dbReference type="ChEBI" id="CHEBI:32682"/>
        <dbReference type="ChEBI" id="CHEBI:33019"/>
        <dbReference type="ChEBI" id="CHEBI:78442"/>
        <dbReference type="ChEBI" id="CHEBI:78513"/>
        <dbReference type="ChEBI" id="CHEBI:456215"/>
        <dbReference type="EC" id="6.1.1.19"/>
    </reaction>
</comment>
<dbReference type="eggNOG" id="KOG1195">
    <property type="taxonomic scope" value="Eukaryota"/>
</dbReference>
<dbReference type="AlphaFoldDB" id="R8BUX9"/>
<dbReference type="SUPFAM" id="SSF52374">
    <property type="entry name" value="Nucleotidylyl transferase"/>
    <property type="match status" value="1"/>
</dbReference>
<proteinExistence type="inferred from homology"/>
<evidence type="ECO:0000256" key="3">
    <source>
        <dbReference type="ARBA" id="ARBA00022598"/>
    </source>
</evidence>
<dbReference type="EC" id="6.1.1.19" evidence="2"/>
<accession>R8BUX9</accession>
<dbReference type="Proteomes" id="UP000014074">
    <property type="component" value="Unassembled WGS sequence"/>
</dbReference>
<dbReference type="GO" id="GO:0005739">
    <property type="term" value="C:mitochondrion"/>
    <property type="evidence" value="ECO:0007669"/>
    <property type="project" value="TreeGrafter"/>
</dbReference>
<dbReference type="InterPro" id="IPR008909">
    <property type="entry name" value="DALR_anticod-bd"/>
</dbReference>
<protein>
    <recommendedName>
        <fullName evidence="2">arginine--tRNA ligase</fullName>
        <ecNumber evidence="2">6.1.1.19</ecNumber>
    </recommendedName>
</protein>
<dbReference type="SUPFAM" id="SSF47323">
    <property type="entry name" value="Anticodon-binding domain of a subclass of class I aminoacyl-tRNA synthetases"/>
    <property type="match status" value="1"/>
</dbReference>
<dbReference type="NCBIfam" id="TIGR00456">
    <property type="entry name" value="argS"/>
    <property type="match status" value="1"/>
</dbReference>
<keyword evidence="6 9" id="KW-0648">Protein biosynthesis</keyword>
<dbReference type="GO" id="GO:0006420">
    <property type="term" value="P:arginyl-tRNA aminoacylation"/>
    <property type="evidence" value="ECO:0007669"/>
    <property type="project" value="InterPro"/>
</dbReference>
<keyword evidence="12" id="KW-1185">Reference proteome</keyword>
<dbReference type="EMBL" id="KB932855">
    <property type="protein sequence ID" value="EOO03176.1"/>
    <property type="molecule type" value="Genomic_DNA"/>
</dbReference>
<evidence type="ECO:0000256" key="5">
    <source>
        <dbReference type="ARBA" id="ARBA00022840"/>
    </source>
</evidence>
<dbReference type="KEGG" id="tmn:UCRPA7_1307"/>
<reference evidence="12" key="1">
    <citation type="journal article" date="2013" name="Genome Announc.">
        <title>Draft genome sequence of the ascomycete Phaeoacremonium aleophilum strain UCR-PA7, a causal agent of the esca disease complex in grapevines.</title>
        <authorList>
            <person name="Blanco-Ulate B."/>
            <person name="Rolshausen P."/>
            <person name="Cantu D."/>
        </authorList>
    </citation>
    <scope>NUCLEOTIDE SEQUENCE [LARGE SCALE GENOMIC DNA]</scope>
    <source>
        <strain evidence="12">UCR-PA7</strain>
    </source>
</reference>
<evidence type="ECO:0000256" key="8">
    <source>
        <dbReference type="ARBA" id="ARBA00049339"/>
    </source>
</evidence>
<evidence type="ECO:0000256" key="6">
    <source>
        <dbReference type="ARBA" id="ARBA00022917"/>
    </source>
</evidence>
<dbReference type="Gene3D" id="3.40.50.620">
    <property type="entry name" value="HUPs"/>
    <property type="match status" value="1"/>
</dbReference>
<evidence type="ECO:0000259" key="10">
    <source>
        <dbReference type="SMART" id="SM00836"/>
    </source>
</evidence>
<evidence type="ECO:0000313" key="12">
    <source>
        <dbReference type="Proteomes" id="UP000014074"/>
    </source>
</evidence>
<dbReference type="Pfam" id="PF00750">
    <property type="entry name" value="tRNA-synt_1d"/>
    <property type="match status" value="1"/>
</dbReference>
<name>R8BUX9_PHAM7</name>
<dbReference type="GO" id="GO:0004814">
    <property type="term" value="F:arginine-tRNA ligase activity"/>
    <property type="evidence" value="ECO:0007669"/>
    <property type="project" value="UniProtKB-EC"/>
</dbReference>
<dbReference type="HOGENOM" id="CLU_006406_6_0_1"/>
<dbReference type="PANTHER" id="PTHR11956:SF11">
    <property type="entry name" value="ARGININE--TRNA LIGASE, MITOCHONDRIAL-RELATED"/>
    <property type="match status" value="1"/>
</dbReference>
<dbReference type="OrthoDB" id="68056at2759"/>
<dbReference type="Pfam" id="PF05746">
    <property type="entry name" value="DALR_1"/>
    <property type="match status" value="1"/>
</dbReference>
<dbReference type="InterPro" id="IPR001278">
    <property type="entry name" value="Arg-tRNA-ligase"/>
</dbReference>
<evidence type="ECO:0000256" key="2">
    <source>
        <dbReference type="ARBA" id="ARBA00012837"/>
    </source>
</evidence>
<evidence type="ECO:0000256" key="9">
    <source>
        <dbReference type="RuleBase" id="RU363038"/>
    </source>
</evidence>
<feature type="domain" description="DALR anticodon binding" evidence="10">
    <location>
        <begin position="395"/>
        <end position="505"/>
    </location>
</feature>
<keyword evidence="7 9" id="KW-0030">Aminoacyl-tRNA synthetase</keyword>
<evidence type="ECO:0000256" key="4">
    <source>
        <dbReference type="ARBA" id="ARBA00022741"/>
    </source>
</evidence>
<dbReference type="RefSeq" id="XP_007912081.1">
    <property type="nucleotide sequence ID" value="XM_007913890.1"/>
</dbReference>